<dbReference type="AlphaFoldDB" id="A0A075G6P9"/>
<feature type="transmembrane region" description="Helical" evidence="1">
    <location>
        <begin position="88"/>
        <end position="106"/>
    </location>
</feature>
<feature type="transmembrane region" description="Helical" evidence="1">
    <location>
        <begin position="55"/>
        <end position="76"/>
    </location>
</feature>
<reference evidence="2" key="1">
    <citation type="journal article" date="2014" name="Genome Biol. Evol.">
        <title>Pangenome evidence for extensive interdomain horizontal transfer affecting lineage core and shell genes in uncultured planktonic thaumarchaeota and euryarchaeota.</title>
        <authorList>
            <person name="Deschamps P."/>
            <person name="Zivanovic Y."/>
            <person name="Moreira D."/>
            <person name="Rodriguez-Valera F."/>
            <person name="Lopez-Garcia P."/>
        </authorList>
    </citation>
    <scope>NUCLEOTIDE SEQUENCE</scope>
</reference>
<name>A0A075G6P9_9EURY</name>
<keyword evidence="1" id="KW-0812">Transmembrane</keyword>
<sequence>MNPAESLLGPLYSLYEGALGSSGAWLLGQLTLVALVALGWWAVSNRNEIISGLDLRPRTIGSLVVLALFTGLFFIFLSDTLGYPFEGAILVAASSTGFLYWCYITLEGEPA</sequence>
<accession>A0A075G6P9</accession>
<organism evidence="2">
    <name type="scientific">uncultured marine group II/III euryarchaeote KM3_115_D04</name>
    <dbReference type="NCBI Taxonomy" id="1457855"/>
    <lineage>
        <taxon>Archaea</taxon>
        <taxon>Methanobacteriati</taxon>
        <taxon>Methanobacteriota</taxon>
        <taxon>environmental samples</taxon>
    </lineage>
</organism>
<protein>
    <submittedName>
        <fullName evidence="2">Uncharacterized protein</fullName>
    </submittedName>
</protein>
<evidence type="ECO:0000256" key="1">
    <source>
        <dbReference type="SAM" id="Phobius"/>
    </source>
</evidence>
<keyword evidence="1" id="KW-1133">Transmembrane helix</keyword>
<proteinExistence type="predicted"/>
<dbReference type="EMBL" id="KF900569">
    <property type="protein sequence ID" value="AIE99675.1"/>
    <property type="molecule type" value="Genomic_DNA"/>
</dbReference>
<keyword evidence="1" id="KW-0472">Membrane</keyword>
<evidence type="ECO:0000313" key="2">
    <source>
        <dbReference type="EMBL" id="AIE99675.1"/>
    </source>
</evidence>
<feature type="transmembrane region" description="Helical" evidence="1">
    <location>
        <begin position="23"/>
        <end position="43"/>
    </location>
</feature>